<proteinExistence type="predicted"/>
<dbReference type="Gene3D" id="1.10.10.10">
    <property type="entry name" value="Winged helix-like DNA-binding domain superfamily/Winged helix DNA-binding domain"/>
    <property type="match status" value="1"/>
</dbReference>
<dbReference type="InterPro" id="IPR000835">
    <property type="entry name" value="HTH_MarR-typ"/>
</dbReference>
<evidence type="ECO:0000313" key="2">
    <source>
        <dbReference type="EMBL" id="MBD7994544.1"/>
    </source>
</evidence>
<dbReference type="Pfam" id="PF12802">
    <property type="entry name" value="MarR_2"/>
    <property type="match status" value="1"/>
</dbReference>
<dbReference type="RefSeq" id="WP_191806948.1">
    <property type="nucleotide sequence ID" value="NZ_JACSQD010000002.1"/>
</dbReference>
<dbReference type="PROSITE" id="PS50995">
    <property type="entry name" value="HTH_MARR_2"/>
    <property type="match status" value="1"/>
</dbReference>
<dbReference type="InterPro" id="IPR039422">
    <property type="entry name" value="MarR/SlyA-like"/>
</dbReference>
<evidence type="ECO:0000313" key="3">
    <source>
        <dbReference type="Proteomes" id="UP000609874"/>
    </source>
</evidence>
<comment type="caution">
    <text evidence="2">The sequence shown here is derived from an EMBL/GenBank/DDBJ whole genome shotgun (WGS) entry which is preliminary data.</text>
</comment>
<keyword evidence="3" id="KW-1185">Reference proteome</keyword>
<gene>
    <name evidence="2" type="ORF">H9639_04465</name>
</gene>
<dbReference type="PANTHER" id="PTHR33164:SF107">
    <property type="entry name" value="TRANSCRIPTIONAL REGULATORY PROTEIN"/>
    <property type="match status" value="1"/>
</dbReference>
<dbReference type="Proteomes" id="UP000609874">
    <property type="component" value="Unassembled WGS sequence"/>
</dbReference>
<reference evidence="2 3" key="1">
    <citation type="submission" date="2020-08" db="EMBL/GenBank/DDBJ databases">
        <title>A Genomic Blueprint of the Chicken Gut Microbiome.</title>
        <authorList>
            <person name="Gilroy R."/>
            <person name="Ravi A."/>
            <person name="Getino M."/>
            <person name="Pursley I."/>
            <person name="Horton D.L."/>
            <person name="Alikhan N.-F."/>
            <person name="Baker D."/>
            <person name="Gharbi K."/>
            <person name="Hall N."/>
            <person name="Watson M."/>
            <person name="Adriaenssens E.M."/>
            <person name="Foster-Nyarko E."/>
            <person name="Jarju S."/>
            <person name="Secka A."/>
            <person name="Antonio M."/>
            <person name="Oren A."/>
            <person name="Chaudhuri R."/>
            <person name="La Ragione R.M."/>
            <person name="Hildebrand F."/>
            <person name="Pallen M.J."/>
        </authorList>
    </citation>
    <scope>NUCLEOTIDE SEQUENCE [LARGE SCALE GENOMIC DNA]</scope>
    <source>
        <strain evidence="2 3">Sa2CUA1</strain>
    </source>
</reference>
<name>A0ABR8UPR6_9MICC</name>
<feature type="domain" description="HTH marR-type" evidence="1">
    <location>
        <begin position="8"/>
        <end position="140"/>
    </location>
</feature>
<dbReference type="EMBL" id="JACSQD010000002">
    <property type="protein sequence ID" value="MBD7994544.1"/>
    <property type="molecule type" value="Genomic_DNA"/>
</dbReference>
<dbReference type="InterPro" id="IPR036388">
    <property type="entry name" value="WH-like_DNA-bd_sf"/>
</dbReference>
<evidence type="ECO:0000259" key="1">
    <source>
        <dbReference type="PROSITE" id="PS50995"/>
    </source>
</evidence>
<dbReference type="InterPro" id="IPR036390">
    <property type="entry name" value="WH_DNA-bd_sf"/>
</dbReference>
<accession>A0ABR8UPR6</accession>
<dbReference type="SUPFAM" id="SSF46785">
    <property type="entry name" value="Winged helix' DNA-binding domain"/>
    <property type="match status" value="1"/>
</dbReference>
<dbReference type="SMART" id="SM00347">
    <property type="entry name" value="HTH_MARR"/>
    <property type="match status" value="1"/>
</dbReference>
<organism evidence="2 3">
    <name type="scientific">Arthrobacter gallicola</name>
    <dbReference type="NCBI Taxonomy" id="2762225"/>
    <lineage>
        <taxon>Bacteria</taxon>
        <taxon>Bacillati</taxon>
        <taxon>Actinomycetota</taxon>
        <taxon>Actinomycetes</taxon>
        <taxon>Micrococcales</taxon>
        <taxon>Micrococcaceae</taxon>
        <taxon>Arthrobacter</taxon>
    </lineage>
</organism>
<protein>
    <submittedName>
        <fullName evidence="2">MarR family transcriptional regulator</fullName>
    </submittedName>
</protein>
<sequence length="143" mass="15201">MTADQQAPPRLVFLLMEAERRVGRWISRRGSNRGISAAAAGVLFHVAAHPAATTGQVADALHGSAAGTSGLLARMESAGLIHRTLDPDDRRSIRISLAPAGKDTMNDVQQAVIDLNGLVTDGFSVQELDTVARWLAHVSQAVR</sequence>
<dbReference type="PANTHER" id="PTHR33164">
    <property type="entry name" value="TRANSCRIPTIONAL REGULATOR, MARR FAMILY"/>
    <property type="match status" value="1"/>
</dbReference>